<feature type="non-terminal residue" evidence="5">
    <location>
        <position position="296"/>
    </location>
</feature>
<feature type="signal peptide" evidence="3">
    <location>
        <begin position="1"/>
        <end position="17"/>
    </location>
</feature>
<dbReference type="InterPro" id="IPR001314">
    <property type="entry name" value="Peptidase_S1A"/>
</dbReference>
<dbReference type="SMART" id="SM00020">
    <property type="entry name" value="Tryp_SPc"/>
    <property type="match status" value="1"/>
</dbReference>
<keyword evidence="6" id="KW-1185">Reference proteome</keyword>
<keyword evidence="2" id="KW-0378">Hydrolase</keyword>
<dbReference type="InterPro" id="IPR009003">
    <property type="entry name" value="Peptidase_S1_PA"/>
</dbReference>
<evidence type="ECO:0000313" key="5">
    <source>
        <dbReference type="EMBL" id="CAH2041295.1"/>
    </source>
</evidence>
<dbReference type="CDD" id="cd00190">
    <property type="entry name" value="Tryp_SPc"/>
    <property type="match status" value="1"/>
</dbReference>
<proteinExistence type="predicted"/>
<feature type="chain" id="PRO_5047005852" description="Peptidase S1 domain-containing protein" evidence="3">
    <location>
        <begin position="18"/>
        <end position="296"/>
    </location>
</feature>
<keyword evidence="3" id="KW-0732">Signal</keyword>
<dbReference type="PROSITE" id="PS00135">
    <property type="entry name" value="TRYPSIN_SER"/>
    <property type="match status" value="1"/>
</dbReference>
<feature type="domain" description="Peptidase S1" evidence="4">
    <location>
        <begin position="59"/>
        <end position="296"/>
    </location>
</feature>
<dbReference type="Gene3D" id="2.40.10.10">
    <property type="entry name" value="Trypsin-like serine proteases"/>
    <property type="match status" value="1"/>
</dbReference>
<keyword evidence="2" id="KW-0645">Protease</keyword>
<protein>
    <recommendedName>
        <fullName evidence="4">Peptidase S1 domain-containing protein</fullName>
    </recommendedName>
</protein>
<dbReference type="PROSITE" id="PS00134">
    <property type="entry name" value="TRYPSIN_HIS"/>
    <property type="match status" value="1"/>
</dbReference>
<reference evidence="5" key="1">
    <citation type="submission" date="2022-03" db="EMBL/GenBank/DDBJ databases">
        <authorList>
            <person name="Martin H S."/>
        </authorList>
    </citation>
    <scope>NUCLEOTIDE SEQUENCE</scope>
</reference>
<dbReference type="PANTHER" id="PTHR24260:SF134">
    <property type="entry name" value="AT07769P-RELATED"/>
    <property type="match status" value="1"/>
</dbReference>
<dbReference type="EMBL" id="OW152825">
    <property type="protein sequence ID" value="CAH2041295.1"/>
    <property type="molecule type" value="Genomic_DNA"/>
</dbReference>
<keyword evidence="2" id="KW-0720">Serine protease</keyword>
<gene>
    <name evidence="5" type="ORF">IPOD504_LOCUS3066</name>
</gene>
<dbReference type="PANTHER" id="PTHR24260">
    <property type="match status" value="1"/>
</dbReference>
<accession>A0ABN8HU40</accession>
<dbReference type="PROSITE" id="PS50240">
    <property type="entry name" value="TRYPSIN_DOM"/>
    <property type="match status" value="1"/>
</dbReference>
<evidence type="ECO:0000256" key="1">
    <source>
        <dbReference type="ARBA" id="ARBA00023157"/>
    </source>
</evidence>
<evidence type="ECO:0000256" key="3">
    <source>
        <dbReference type="SAM" id="SignalP"/>
    </source>
</evidence>
<keyword evidence="1" id="KW-1015">Disulfide bond</keyword>
<organism evidence="5 6">
    <name type="scientific">Iphiclides podalirius</name>
    <name type="common">scarce swallowtail</name>
    <dbReference type="NCBI Taxonomy" id="110791"/>
    <lineage>
        <taxon>Eukaryota</taxon>
        <taxon>Metazoa</taxon>
        <taxon>Ecdysozoa</taxon>
        <taxon>Arthropoda</taxon>
        <taxon>Hexapoda</taxon>
        <taxon>Insecta</taxon>
        <taxon>Pterygota</taxon>
        <taxon>Neoptera</taxon>
        <taxon>Endopterygota</taxon>
        <taxon>Lepidoptera</taxon>
        <taxon>Glossata</taxon>
        <taxon>Ditrysia</taxon>
        <taxon>Papilionoidea</taxon>
        <taxon>Papilionidae</taxon>
        <taxon>Papilioninae</taxon>
        <taxon>Iphiclides</taxon>
    </lineage>
</organism>
<sequence>MHKFLLIASGLLTLAAARAPVGMVEPLQDYHETVGIPLASRIKEAEDAIMMGSSRIERIVGGAIAPTNAHPYLAGLLITFSNHPGTSACGSSLVSANRLVTAAHCWFHSLQANQFVVVLGSAYLFFGGTRIATSQVIMHPQYNPSLLLNDVAMIYLPTNVFFSNSIRAIALPSGNELWDSFSGQWAVAAGYGKTSDQQVGVSVNTMVSHVQLQVITVAQCQAVFGFWAQPSNICTSGTGGVGICSGDSGGPLVIHRNGRNILVGISSFVASAGCELGHPSAFARITSFHSFITQHM</sequence>
<dbReference type="InterPro" id="IPR033116">
    <property type="entry name" value="TRYPSIN_SER"/>
</dbReference>
<evidence type="ECO:0000259" key="4">
    <source>
        <dbReference type="PROSITE" id="PS50240"/>
    </source>
</evidence>
<name>A0ABN8HU40_9NEOP</name>
<dbReference type="SUPFAM" id="SSF50494">
    <property type="entry name" value="Trypsin-like serine proteases"/>
    <property type="match status" value="1"/>
</dbReference>
<dbReference type="InterPro" id="IPR051333">
    <property type="entry name" value="CLIP_Serine_Protease"/>
</dbReference>
<dbReference type="Pfam" id="PF00089">
    <property type="entry name" value="Trypsin"/>
    <property type="match status" value="1"/>
</dbReference>
<dbReference type="PRINTS" id="PR00722">
    <property type="entry name" value="CHYMOTRYPSIN"/>
</dbReference>
<dbReference type="InterPro" id="IPR018114">
    <property type="entry name" value="TRYPSIN_HIS"/>
</dbReference>
<dbReference type="InterPro" id="IPR043504">
    <property type="entry name" value="Peptidase_S1_PA_chymotrypsin"/>
</dbReference>
<evidence type="ECO:0000256" key="2">
    <source>
        <dbReference type="RuleBase" id="RU363034"/>
    </source>
</evidence>
<dbReference type="Proteomes" id="UP000837857">
    <property type="component" value="Chromosome 13"/>
</dbReference>
<dbReference type="InterPro" id="IPR001254">
    <property type="entry name" value="Trypsin_dom"/>
</dbReference>
<evidence type="ECO:0000313" key="6">
    <source>
        <dbReference type="Proteomes" id="UP000837857"/>
    </source>
</evidence>